<evidence type="ECO:0000313" key="1">
    <source>
        <dbReference type="EMBL" id="MCZ6159031.1"/>
    </source>
</evidence>
<dbReference type="Proteomes" id="UP001075225">
    <property type="component" value="Unassembled WGS sequence"/>
</dbReference>
<reference evidence="1" key="1">
    <citation type="submission" date="2022-12" db="EMBL/GenBank/DDBJ databases">
        <title>Species Delineation and Comparative Genomics within the Campylobacter ureolyticus Complex.</title>
        <authorList>
            <person name="Maki J."/>
            <person name="Howard M."/>
            <person name="Connelly S."/>
            <person name="Hardy D.J."/>
            <person name="Cameron A."/>
        </authorList>
    </citation>
    <scope>NUCLEOTIDE SEQUENCE</scope>
    <source>
        <strain evidence="1">URMC_787</strain>
    </source>
</reference>
<protein>
    <submittedName>
        <fullName evidence="1">Uncharacterized protein</fullName>
    </submittedName>
</protein>
<comment type="caution">
    <text evidence="1">The sequence shown here is derived from an EMBL/GenBank/DDBJ whole genome shotgun (WGS) entry which is preliminary data.</text>
</comment>
<proteinExistence type="predicted"/>
<organism evidence="1 2">
    <name type="scientific">Campylobacter ureolyticus</name>
    <dbReference type="NCBI Taxonomy" id="827"/>
    <lineage>
        <taxon>Bacteria</taxon>
        <taxon>Pseudomonadati</taxon>
        <taxon>Campylobacterota</taxon>
        <taxon>Epsilonproteobacteria</taxon>
        <taxon>Campylobacterales</taxon>
        <taxon>Campylobacteraceae</taxon>
        <taxon>Campylobacter</taxon>
    </lineage>
</organism>
<gene>
    <name evidence="1" type="ORF">O6B32_00815</name>
</gene>
<dbReference type="RefSeq" id="WP_269484173.1">
    <property type="nucleotide sequence ID" value="NZ_JAPXGO010000001.1"/>
</dbReference>
<dbReference type="AlphaFoldDB" id="A0A9Q4KF07"/>
<name>A0A9Q4KF07_9BACT</name>
<sequence length="234" mass="26559">MLISEVKEHLDAELLGDNADYKLSEAFLYDALLSVLRLTKPRTHIVKEKSDVYLFKYFRRINKDYWLRYPYVDLSDDAKLDMEEELAMAVVYFLCAKYSRDRKESFKKDAVEIVTIYDTNVNFRANPRCFNCYLLALPNTQNNPNEPLPTPLPILKFISLAVGDKADILVENSSGGVIRATSSSSAVKVLEIKNNIVTIQAVDENDKTFITIKGGENDFRVEVFSAHSDGGIID</sequence>
<accession>A0A9Q4KF07</accession>
<evidence type="ECO:0000313" key="2">
    <source>
        <dbReference type="Proteomes" id="UP001075225"/>
    </source>
</evidence>
<dbReference type="EMBL" id="JAPXGO010000001">
    <property type="protein sequence ID" value="MCZ6159031.1"/>
    <property type="molecule type" value="Genomic_DNA"/>
</dbReference>